<feature type="region of interest" description="Disordered" evidence="1">
    <location>
        <begin position="260"/>
        <end position="280"/>
    </location>
</feature>
<gene>
    <name evidence="3" type="ORF">CGC58_12505</name>
</gene>
<proteinExistence type="predicted"/>
<feature type="compositionally biased region" description="Polar residues" evidence="1">
    <location>
        <begin position="267"/>
        <end position="276"/>
    </location>
</feature>
<evidence type="ECO:0000313" key="3">
    <source>
        <dbReference type="EMBL" id="ATA90485.1"/>
    </source>
</evidence>
<name>A0A250G163_9FLAO</name>
<dbReference type="InterPro" id="IPR043781">
    <property type="entry name" value="DUF5723"/>
</dbReference>
<dbReference type="Pfam" id="PF18990">
    <property type="entry name" value="DUF5723"/>
    <property type="match status" value="1"/>
</dbReference>
<dbReference type="EMBL" id="CP022387">
    <property type="protein sequence ID" value="ATA90485.1"/>
    <property type="molecule type" value="Genomic_DNA"/>
</dbReference>
<dbReference type="AlphaFoldDB" id="A0A250G163"/>
<protein>
    <recommendedName>
        <fullName evidence="2">DUF5723 domain-containing protein</fullName>
    </recommendedName>
</protein>
<accession>A0A250G163</accession>
<evidence type="ECO:0000256" key="1">
    <source>
        <dbReference type="SAM" id="MobiDB-lite"/>
    </source>
</evidence>
<evidence type="ECO:0000313" key="4">
    <source>
        <dbReference type="Proteomes" id="UP000217348"/>
    </source>
</evidence>
<feature type="domain" description="DUF5723" evidence="2">
    <location>
        <begin position="68"/>
        <end position="465"/>
    </location>
</feature>
<sequence>MICKENYRFGKFLLNKNSKEILPTILIDLSMKKILLLAFSFSALGSIAQELRSSYFMETSAFRHQMNPALLDKPYVAVPLMGNINIGTRGKNGHSTFLYPLEGNQDNRLVTFLHPSVDGKDFLKKIKNNVTINANLNYNLLSVAFNAFNGMNLVEVNLRSNNYGIFPHHLFVFMKSPASKKNYSFKKLGMKSETYAELVLGHSRKLSRRLSVGAKLKVLIGASYGEFKMNHFNISSAGRYWNIDGDTELTTAVLNSHLRYSDDPGLQPQNPSNNKPRVNDLSDPTFGLPGRGIALDMGVTYKTPFIEELTLSASLTDVGYIVWKNANLASSKGNWVFDGFKDFSHYNPTESPTVSAQMNRLKIETARMLSLYYDGKKNVGKMLPATINLGADYVVPSYDKLHFGVLFSHRFNDIYSFSQMMFSANIRPIDWLEASLSTSATSDSVTFGGMVSFYTPRFNFYIGSDRFFGSLSEQYIPKNSLNANINLGFVIPLERRYR</sequence>
<organism evidence="3 4">
    <name type="scientific">Capnocytophaga stomatis</name>
    <dbReference type="NCBI Taxonomy" id="1848904"/>
    <lineage>
        <taxon>Bacteria</taxon>
        <taxon>Pseudomonadati</taxon>
        <taxon>Bacteroidota</taxon>
        <taxon>Flavobacteriia</taxon>
        <taxon>Flavobacteriales</taxon>
        <taxon>Flavobacteriaceae</taxon>
        <taxon>Capnocytophaga</taxon>
    </lineage>
</organism>
<dbReference type="KEGG" id="csto:CGC58_12505"/>
<evidence type="ECO:0000259" key="2">
    <source>
        <dbReference type="Pfam" id="PF18990"/>
    </source>
</evidence>
<reference evidence="4" key="1">
    <citation type="submission" date="2017-06" db="EMBL/GenBank/DDBJ databases">
        <title>Capnocytophaga spp. assemblies.</title>
        <authorList>
            <person name="Gulvik C.A."/>
        </authorList>
    </citation>
    <scope>NUCLEOTIDE SEQUENCE [LARGE SCALE GENOMIC DNA]</scope>
    <source>
        <strain evidence="4">H2177</strain>
    </source>
</reference>
<dbReference type="Proteomes" id="UP000217348">
    <property type="component" value="Chromosome"/>
</dbReference>